<proteinExistence type="inferred from homology"/>
<keyword evidence="4" id="KW-0325">Glycoprotein</keyword>
<comment type="caution">
    <text evidence="6">The sequence shown here is derived from an EMBL/GenBank/DDBJ whole genome shotgun (WGS) entry which is preliminary data.</text>
</comment>
<evidence type="ECO:0000256" key="4">
    <source>
        <dbReference type="ARBA" id="ARBA00023180"/>
    </source>
</evidence>
<dbReference type="GO" id="GO:0006581">
    <property type="term" value="P:acetylcholine catabolic process"/>
    <property type="evidence" value="ECO:0007669"/>
    <property type="project" value="TreeGrafter"/>
</dbReference>
<dbReference type="PANTHER" id="PTHR43918:SF13">
    <property type="entry name" value="ACETYLCHOLINESTERASE"/>
    <property type="match status" value="1"/>
</dbReference>
<dbReference type="Pfam" id="PF00135">
    <property type="entry name" value="COesterase"/>
    <property type="match status" value="1"/>
</dbReference>
<dbReference type="GO" id="GO:0005615">
    <property type="term" value="C:extracellular space"/>
    <property type="evidence" value="ECO:0007669"/>
    <property type="project" value="TreeGrafter"/>
</dbReference>
<gene>
    <name evidence="6" type="ORF">EVAR_57235_1</name>
</gene>
<accession>A0A4C1ZG83</accession>
<reference evidence="6 7" key="1">
    <citation type="journal article" date="2019" name="Commun. Biol.">
        <title>The bagworm genome reveals a unique fibroin gene that provides high tensile strength.</title>
        <authorList>
            <person name="Kono N."/>
            <person name="Nakamura H."/>
            <person name="Ohtoshi R."/>
            <person name="Tomita M."/>
            <person name="Numata K."/>
            <person name="Arakawa K."/>
        </authorList>
    </citation>
    <scope>NUCLEOTIDE SEQUENCE [LARGE SCALE GENOMIC DNA]</scope>
</reference>
<dbReference type="InterPro" id="IPR002018">
    <property type="entry name" value="CarbesteraseB"/>
</dbReference>
<evidence type="ECO:0000256" key="3">
    <source>
        <dbReference type="ARBA" id="ARBA00022801"/>
    </source>
</evidence>
<dbReference type="GO" id="GO:0019695">
    <property type="term" value="P:choline metabolic process"/>
    <property type="evidence" value="ECO:0007669"/>
    <property type="project" value="TreeGrafter"/>
</dbReference>
<evidence type="ECO:0000256" key="2">
    <source>
        <dbReference type="ARBA" id="ARBA00022487"/>
    </source>
</evidence>
<dbReference type="GO" id="GO:0003990">
    <property type="term" value="F:acetylcholinesterase activity"/>
    <property type="evidence" value="ECO:0007669"/>
    <property type="project" value="TreeGrafter"/>
</dbReference>
<protein>
    <submittedName>
        <fullName evidence="6">Acetylcholinesterase</fullName>
    </submittedName>
</protein>
<dbReference type="OrthoDB" id="408631at2759"/>
<dbReference type="InterPro" id="IPR029058">
    <property type="entry name" value="AB_hydrolase_fold"/>
</dbReference>
<keyword evidence="7" id="KW-1185">Reference proteome</keyword>
<organism evidence="6 7">
    <name type="scientific">Eumeta variegata</name>
    <name type="common">Bagworm moth</name>
    <name type="synonym">Eumeta japonica</name>
    <dbReference type="NCBI Taxonomy" id="151549"/>
    <lineage>
        <taxon>Eukaryota</taxon>
        <taxon>Metazoa</taxon>
        <taxon>Ecdysozoa</taxon>
        <taxon>Arthropoda</taxon>
        <taxon>Hexapoda</taxon>
        <taxon>Insecta</taxon>
        <taxon>Pterygota</taxon>
        <taxon>Neoptera</taxon>
        <taxon>Endopterygota</taxon>
        <taxon>Lepidoptera</taxon>
        <taxon>Glossata</taxon>
        <taxon>Ditrysia</taxon>
        <taxon>Tineoidea</taxon>
        <taxon>Psychidae</taxon>
        <taxon>Oiketicinae</taxon>
        <taxon>Eumeta</taxon>
    </lineage>
</organism>
<dbReference type="Gene3D" id="3.40.50.1820">
    <property type="entry name" value="alpha/beta hydrolase"/>
    <property type="match status" value="1"/>
</dbReference>
<dbReference type="AlphaFoldDB" id="A0A4C1ZG83"/>
<evidence type="ECO:0000256" key="1">
    <source>
        <dbReference type="ARBA" id="ARBA00005964"/>
    </source>
</evidence>
<dbReference type="InterPro" id="IPR050654">
    <property type="entry name" value="AChE-related_enzymes"/>
</dbReference>
<evidence type="ECO:0000313" key="7">
    <source>
        <dbReference type="Proteomes" id="UP000299102"/>
    </source>
</evidence>
<keyword evidence="3" id="KW-0378">Hydrolase</keyword>
<dbReference type="EMBL" id="BGZK01001867">
    <property type="protein sequence ID" value="GBP87526.1"/>
    <property type="molecule type" value="Genomic_DNA"/>
</dbReference>
<dbReference type="Proteomes" id="UP000299102">
    <property type="component" value="Unassembled WGS sequence"/>
</dbReference>
<name>A0A4C1ZG83_EUMVA</name>
<evidence type="ECO:0000313" key="6">
    <source>
        <dbReference type="EMBL" id="GBP87526.1"/>
    </source>
</evidence>
<dbReference type="STRING" id="151549.A0A4C1ZG83"/>
<feature type="domain" description="Carboxylesterase type B" evidence="5">
    <location>
        <begin position="43"/>
        <end position="97"/>
    </location>
</feature>
<evidence type="ECO:0000259" key="5">
    <source>
        <dbReference type="Pfam" id="PF00135"/>
    </source>
</evidence>
<comment type="similarity">
    <text evidence="1">Belongs to the type-B carboxylesterase/lipase family.</text>
</comment>
<keyword evidence="2" id="KW-0719">Serine esterase</keyword>
<sequence>MSYVESKSTYSELRGLCIKPPRWSRRIGGCERPINVISEARNWEEITDGYLNQKMIADIVGDYFFVCPTNYFAEALADAGVSVYYYYFTHQQSEKNSDTFHVLDVRTEADKHIAIAVSSVVRGSKSVLTRCNELAKPTV</sequence>
<dbReference type="GO" id="GO:0005886">
    <property type="term" value="C:plasma membrane"/>
    <property type="evidence" value="ECO:0007669"/>
    <property type="project" value="TreeGrafter"/>
</dbReference>
<dbReference type="PANTHER" id="PTHR43918">
    <property type="entry name" value="ACETYLCHOLINESTERASE"/>
    <property type="match status" value="1"/>
</dbReference>
<dbReference type="SUPFAM" id="SSF53474">
    <property type="entry name" value="alpha/beta-Hydrolases"/>
    <property type="match status" value="1"/>
</dbReference>